<sequence length="343" mass="39711">MSKSLPKNFASELISWYSENKRELPWRRNPKPYNVWLSEIILQQTRVNQGLPYYYRFIEHFSTVKDLAAASEQEVLRLWQGLGYYSRARNLHKCAKQVCEFHKGVFPQNFEALKKLPGIGDYTAAAIASICYKEPVAVVDGNVYRVMARVFGIDTPINSPKAKPEFFDLGNKLIDTQRPDEYNQGIMEFGALHCTPRNPKCDVCPLSKLCIAKQKGLQGVLPVKEKKLKVRKRYFYYLVRRNAQSLAMKKREEKDIWQGLYDFELVESTDPLDGATLAKRVGVKKILWSEEYKHILTHQIIFARFAVLESKNKDHNYFSYKKIAALPKPVLISKFLSDKGFLK</sequence>
<dbReference type="Pfam" id="PF00730">
    <property type="entry name" value="HhH-GPD"/>
    <property type="match status" value="1"/>
</dbReference>
<evidence type="ECO:0000313" key="17">
    <source>
        <dbReference type="Proteomes" id="UP000288227"/>
    </source>
</evidence>
<feature type="domain" description="HhH-GPD" evidence="15">
    <location>
        <begin position="41"/>
        <end position="192"/>
    </location>
</feature>
<dbReference type="CDD" id="cd00056">
    <property type="entry name" value="ENDO3c"/>
    <property type="match status" value="1"/>
</dbReference>
<keyword evidence="10" id="KW-0378">Hydrolase</keyword>
<protein>
    <recommendedName>
        <fullName evidence="6">Adenine DNA glycosylase</fullName>
        <ecNumber evidence="5">3.2.2.31</ecNumber>
    </recommendedName>
</protein>
<evidence type="ECO:0000256" key="13">
    <source>
        <dbReference type="ARBA" id="ARBA00023204"/>
    </source>
</evidence>
<evidence type="ECO:0000256" key="14">
    <source>
        <dbReference type="ARBA" id="ARBA00023295"/>
    </source>
</evidence>
<dbReference type="Gene3D" id="1.10.1670.10">
    <property type="entry name" value="Helix-hairpin-Helix base-excision DNA repair enzymes (C-terminal)"/>
    <property type="match status" value="1"/>
</dbReference>
<evidence type="ECO:0000256" key="6">
    <source>
        <dbReference type="ARBA" id="ARBA00022023"/>
    </source>
</evidence>
<evidence type="ECO:0000256" key="10">
    <source>
        <dbReference type="ARBA" id="ARBA00022801"/>
    </source>
</evidence>
<dbReference type="AlphaFoldDB" id="A0A401U883"/>
<dbReference type="GO" id="GO:0006298">
    <property type="term" value="P:mismatch repair"/>
    <property type="evidence" value="ECO:0007669"/>
    <property type="project" value="TreeGrafter"/>
</dbReference>
<dbReference type="InterPro" id="IPR003651">
    <property type="entry name" value="Endonuclease3_FeS-loop_motif"/>
</dbReference>
<organism evidence="16 17">
    <name type="scientific">Chryseotalea sanaruensis</name>
    <dbReference type="NCBI Taxonomy" id="2482724"/>
    <lineage>
        <taxon>Bacteria</taxon>
        <taxon>Pseudomonadati</taxon>
        <taxon>Bacteroidota</taxon>
        <taxon>Cytophagia</taxon>
        <taxon>Cytophagales</taxon>
        <taxon>Chryseotaleaceae</taxon>
        <taxon>Chryseotalea</taxon>
    </lineage>
</organism>
<keyword evidence="13" id="KW-0234">DNA repair</keyword>
<evidence type="ECO:0000256" key="3">
    <source>
        <dbReference type="ARBA" id="ARBA00002933"/>
    </source>
</evidence>
<comment type="similarity">
    <text evidence="4">Belongs to the Nth/MutY family.</text>
</comment>
<keyword evidence="8" id="KW-0479">Metal-binding</keyword>
<reference evidence="16 17" key="1">
    <citation type="submission" date="2018-11" db="EMBL/GenBank/DDBJ databases">
        <title>Chryseotalea sanarue gen. nov., sp., nov., a member of the family Cytophagaceae, isolated from a brackish lake in Hamamatsu Japan.</title>
        <authorList>
            <person name="Maejima Y."/>
            <person name="Iino T."/>
            <person name="Muraguchi Y."/>
            <person name="Fukuda K."/>
            <person name="Ohkuma M."/>
            <person name="Moriuchi R."/>
            <person name="Dohra H."/>
            <person name="Kimbara K."/>
            <person name="Shintani M."/>
        </authorList>
    </citation>
    <scope>NUCLEOTIDE SEQUENCE [LARGE SCALE GENOMIC DNA]</scope>
    <source>
        <strain evidence="16 17">Ys</strain>
    </source>
</reference>
<dbReference type="GO" id="GO:0000701">
    <property type="term" value="F:purine-specific mismatch base pair DNA N-glycosylase activity"/>
    <property type="evidence" value="ECO:0007669"/>
    <property type="project" value="UniProtKB-EC"/>
</dbReference>
<keyword evidence="11" id="KW-0408">Iron</keyword>
<dbReference type="EC" id="3.2.2.31" evidence="5"/>
<dbReference type="SMART" id="SM00525">
    <property type="entry name" value="FES"/>
    <property type="match status" value="1"/>
</dbReference>
<comment type="catalytic activity">
    <reaction evidence="1">
        <text>Hydrolyzes free adenine bases from 7,8-dihydro-8-oxoguanine:adenine mismatched double-stranded DNA, leaving an apurinic site.</text>
        <dbReference type="EC" id="3.2.2.31"/>
    </reaction>
</comment>
<evidence type="ECO:0000256" key="2">
    <source>
        <dbReference type="ARBA" id="ARBA00001966"/>
    </source>
</evidence>
<dbReference type="Pfam" id="PF00633">
    <property type="entry name" value="HHH"/>
    <property type="match status" value="1"/>
</dbReference>
<dbReference type="GO" id="GO:0051539">
    <property type="term" value="F:4 iron, 4 sulfur cluster binding"/>
    <property type="evidence" value="ECO:0007669"/>
    <property type="project" value="UniProtKB-KW"/>
</dbReference>
<dbReference type="NCBIfam" id="TIGR01084">
    <property type="entry name" value="mutY"/>
    <property type="match status" value="1"/>
</dbReference>
<keyword evidence="12" id="KW-0411">Iron-sulfur</keyword>
<dbReference type="SUPFAM" id="SSF48150">
    <property type="entry name" value="DNA-glycosylase"/>
    <property type="match status" value="1"/>
</dbReference>
<dbReference type="SMART" id="SM00478">
    <property type="entry name" value="ENDO3c"/>
    <property type="match status" value="1"/>
</dbReference>
<dbReference type="GO" id="GO:0035485">
    <property type="term" value="F:adenine/guanine mispair binding"/>
    <property type="evidence" value="ECO:0007669"/>
    <property type="project" value="TreeGrafter"/>
</dbReference>
<dbReference type="RefSeq" id="WP_127121728.1">
    <property type="nucleotide sequence ID" value="NZ_BHXQ01000002.1"/>
</dbReference>
<dbReference type="PANTHER" id="PTHR42944:SF1">
    <property type="entry name" value="ADENINE DNA GLYCOSYLASE"/>
    <property type="match status" value="1"/>
</dbReference>
<dbReference type="PANTHER" id="PTHR42944">
    <property type="entry name" value="ADENINE DNA GLYCOSYLASE"/>
    <property type="match status" value="1"/>
</dbReference>
<dbReference type="EMBL" id="BHXQ01000002">
    <property type="protein sequence ID" value="GCC51087.1"/>
    <property type="molecule type" value="Genomic_DNA"/>
</dbReference>
<evidence type="ECO:0000313" key="16">
    <source>
        <dbReference type="EMBL" id="GCC51087.1"/>
    </source>
</evidence>
<dbReference type="Gene3D" id="1.10.340.30">
    <property type="entry name" value="Hypothetical protein, domain 2"/>
    <property type="match status" value="1"/>
</dbReference>
<dbReference type="InterPro" id="IPR004035">
    <property type="entry name" value="Endouclease-III_FeS-bd_BS"/>
</dbReference>
<dbReference type="GO" id="GO:0032357">
    <property type="term" value="F:oxidized purine DNA binding"/>
    <property type="evidence" value="ECO:0007669"/>
    <property type="project" value="TreeGrafter"/>
</dbReference>
<dbReference type="GO" id="GO:0046872">
    <property type="term" value="F:metal ion binding"/>
    <property type="evidence" value="ECO:0007669"/>
    <property type="project" value="UniProtKB-KW"/>
</dbReference>
<dbReference type="OrthoDB" id="9802365at2"/>
<gene>
    <name evidence="16" type="primary">mutY</name>
    <name evidence="16" type="ORF">SanaruYs_13070</name>
</gene>
<dbReference type="InterPro" id="IPR023170">
    <property type="entry name" value="HhH_base_excis_C"/>
</dbReference>
<evidence type="ECO:0000256" key="5">
    <source>
        <dbReference type="ARBA" id="ARBA00012045"/>
    </source>
</evidence>
<comment type="function">
    <text evidence="3">Adenine glycosylase active on G-A mispairs. MutY also corrects error-prone DNA synthesis past GO lesions which are due to the oxidatively damaged form of guanine: 7,8-dihydro-8-oxoguanine (8-oxo-dGTP).</text>
</comment>
<dbReference type="InterPro" id="IPR000445">
    <property type="entry name" value="HhH_motif"/>
</dbReference>
<keyword evidence="14" id="KW-0326">Glycosidase</keyword>
<name>A0A401U883_9BACT</name>
<evidence type="ECO:0000256" key="4">
    <source>
        <dbReference type="ARBA" id="ARBA00008343"/>
    </source>
</evidence>
<dbReference type="InterPro" id="IPR029119">
    <property type="entry name" value="MutY_C"/>
</dbReference>
<dbReference type="Pfam" id="PF10576">
    <property type="entry name" value="EndIII_4Fe-2S"/>
    <property type="match status" value="1"/>
</dbReference>
<dbReference type="InterPro" id="IPR005760">
    <property type="entry name" value="A/G_AdeGlyc_MutY"/>
</dbReference>
<evidence type="ECO:0000259" key="15">
    <source>
        <dbReference type="SMART" id="SM00478"/>
    </source>
</evidence>
<keyword evidence="7" id="KW-0004">4Fe-4S</keyword>
<evidence type="ECO:0000256" key="1">
    <source>
        <dbReference type="ARBA" id="ARBA00000843"/>
    </source>
</evidence>
<dbReference type="InterPro" id="IPR003265">
    <property type="entry name" value="HhH-GPD_domain"/>
</dbReference>
<keyword evidence="17" id="KW-1185">Reference proteome</keyword>
<comment type="caution">
    <text evidence="16">The sequence shown here is derived from an EMBL/GenBank/DDBJ whole genome shotgun (WGS) entry which is preliminary data.</text>
</comment>
<evidence type="ECO:0000256" key="12">
    <source>
        <dbReference type="ARBA" id="ARBA00023014"/>
    </source>
</evidence>
<evidence type="ECO:0000256" key="7">
    <source>
        <dbReference type="ARBA" id="ARBA00022485"/>
    </source>
</evidence>
<dbReference type="GO" id="GO:0006284">
    <property type="term" value="P:base-excision repair"/>
    <property type="evidence" value="ECO:0007669"/>
    <property type="project" value="InterPro"/>
</dbReference>
<dbReference type="GO" id="GO:0034039">
    <property type="term" value="F:8-oxo-7,8-dihydroguanine DNA N-glycosylase activity"/>
    <property type="evidence" value="ECO:0007669"/>
    <property type="project" value="TreeGrafter"/>
</dbReference>
<dbReference type="InterPro" id="IPR044298">
    <property type="entry name" value="MIG/MutY"/>
</dbReference>
<dbReference type="CDD" id="cd03431">
    <property type="entry name" value="NUDIX_DNA_Glycosylase_C-MutY"/>
    <property type="match status" value="1"/>
</dbReference>
<proteinExistence type="inferred from homology"/>
<comment type="cofactor">
    <cofactor evidence="2">
        <name>[4Fe-4S] cluster</name>
        <dbReference type="ChEBI" id="CHEBI:49883"/>
    </cofactor>
</comment>
<dbReference type="FunFam" id="1.10.340.30:FF:000002">
    <property type="entry name" value="Adenine DNA glycosylase"/>
    <property type="match status" value="1"/>
</dbReference>
<keyword evidence="9" id="KW-0227">DNA damage</keyword>
<accession>A0A401U883</accession>
<dbReference type="PROSITE" id="PS00764">
    <property type="entry name" value="ENDONUCLEASE_III_1"/>
    <property type="match status" value="1"/>
</dbReference>
<dbReference type="InterPro" id="IPR011257">
    <property type="entry name" value="DNA_glycosylase"/>
</dbReference>
<evidence type="ECO:0000256" key="9">
    <source>
        <dbReference type="ARBA" id="ARBA00022763"/>
    </source>
</evidence>
<evidence type="ECO:0000256" key="8">
    <source>
        <dbReference type="ARBA" id="ARBA00022723"/>
    </source>
</evidence>
<dbReference type="Proteomes" id="UP000288227">
    <property type="component" value="Unassembled WGS sequence"/>
</dbReference>
<evidence type="ECO:0000256" key="11">
    <source>
        <dbReference type="ARBA" id="ARBA00023004"/>
    </source>
</evidence>
<dbReference type="Pfam" id="PF14815">
    <property type="entry name" value="NUDIX_4"/>
    <property type="match status" value="1"/>
</dbReference>